<comment type="subunit">
    <text evidence="6">Component of the lipopolysaccharide transport and assembly complex. Interacts with LptD.</text>
</comment>
<comment type="caution">
    <text evidence="7">The sequence shown here is derived from an EMBL/GenBank/DDBJ whole genome shotgun (WGS) entry which is preliminary data.</text>
</comment>
<evidence type="ECO:0000256" key="4">
    <source>
        <dbReference type="ARBA" id="ARBA00023237"/>
    </source>
</evidence>
<comment type="similarity">
    <text evidence="6">Belongs to the LptE lipoprotein family.</text>
</comment>
<keyword evidence="3" id="KW-0564">Palmitate</keyword>
<dbReference type="Proteomes" id="UP001234354">
    <property type="component" value="Unassembled WGS sequence"/>
</dbReference>
<evidence type="ECO:0000256" key="3">
    <source>
        <dbReference type="ARBA" id="ARBA00023139"/>
    </source>
</evidence>
<evidence type="ECO:0000313" key="7">
    <source>
        <dbReference type="EMBL" id="MDQ1118591.1"/>
    </source>
</evidence>
<keyword evidence="2 6" id="KW-0472">Membrane</keyword>
<dbReference type="GO" id="GO:0043165">
    <property type="term" value="P:Gram-negative-bacterium-type cell outer membrane assembly"/>
    <property type="evidence" value="ECO:0007669"/>
    <property type="project" value="UniProtKB-UniRule"/>
</dbReference>
<dbReference type="HAMAP" id="MF_01186">
    <property type="entry name" value="LPS_assembly_LptE"/>
    <property type="match status" value="1"/>
</dbReference>
<dbReference type="EMBL" id="JAUTBB010000001">
    <property type="protein sequence ID" value="MDQ1118591.1"/>
    <property type="molecule type" value="Genomic_DNA"/>
</dbReference>
<organism evidence="7 8">
    <name type="scientific">Pseudoxanthomonas winnipegensis</name>
    <dbReference type="NCBI Taxonomy" id="2480810"/>
    <lineage>
        <taxon>Bacteria</taxon>
        <taxon>Pseudomonadati</taxon>
        <taxon>Pseudomonadota</taxon>
        <taxon>Gammaproteobacteria</taxon>
        <taxon>Lysobacterales</taxon>
        <taxon>Lysobacteraceae</taxon>
        <taxon>Pseudoxanthomonas</taxon>
    </lineage>
</organism>
<evidence type="ECO:0000256" key="5">
    <source>
        <dbReference type="ARBA" id="ARBA00023288"/>
    </source>
</evidence>
<evidence type="ECO:0000256" key="6">
    <source>
        <dbReference type="HAMAP-Rule" id="MF_01186"/>
    </source>
</evidence>
<protein>
    <recommendedName>
        <fullName evidence="6">LPS-assembly lipoprotein LptE</fullName>
    </recommendedName>
</protein>
<name>A0AAW8GC47_9GAMM</name>
<keyword evidence="1" id="KW-0732">Signal</keyword>
<keyword evidence="4 6" id="KW-0998">Cell outer membrane</keyword>
<dbReference type="GO" id="GO:0015920">
    <property type="term" value="P:lipopolysaccharide transport"/>
    <property type="evidence" value="ECO:0007669"/>
    <property type="project" value="TreeGrafter"/>
</dbReference>
<dbReference type="PANTHER" id="PTHR38098:SF1">
    <property type="entry name" value="LPS-ASSEMBLY LIPOPROTEIN LPTE"/>
    <property type="match status" value="1"/>
</dbReference>
<evidence type="ECO:0000313" key="8">
    <source>
        <dbReference type="Proteomes" id="UP001234354"/>
    </source>
</evidence>
<evidence type="ECO:0000256" key="2">
    <source>
        <dbReference type="ARBA" id="ARBA00023136"/>
    </source>
</evidence>
<accession>A0AAW8GC47</accession>
<dbReference type="AlphaFoldDB" id="A0AAW8GC47"/>
<keyword evidence="5 7" id="KW-0449">Lipoprotein</keyword>
<comment type="function">
    <text evidence="6">Together with LptD, is involved in the assembly of lipopolysaccharide (LPS) at the surface of the outer membrane. Required for the proper assembly of LptD. Binds LPS and may serve as the LPS recognition site at the outer membrane.</text>
</comment>
<dbReference type="PANTHER" id="PTHR38098">
    <property type="entry name" value="LPS-ASSEMBLY LIPOPROTEIN LPTE"/>
    <property type="match status" value="1"/>
</dbReference>
<dbReference type="InterPro" id="IPR007485">
    <property type="entry name" value="LPS_assembly_LptE"/>
</dbReference>
<sequence>MNVTPMLRLLALSLLVSVLSACGFHLRSKIALPSDLGPVKVSATDQYSPLARDLSVGLKAAGAIPADDPKAKVATLDIMSERWGDRPIALDEQGRAQEYSLRYAVVFRFLRADGSELVPQQVVELSRDYVAEATNLTGATSEREILADELRRDMSASILRRIDSVVRGVGRPGGATVRSPVPPAP</sequence>
<dbReference type="GO" id="GO:0009279">
    <property type="term" value="C:cell outer membrane"/>
    <property type="evidence" value="ECO:0007669"/>
    <property type="project" value="UniProtKB-UniRule"/>
</dbReference>
<dbReference type="GO" id="GO:1990351">
    <property type="term" value="C:transporter complex"/>
    <property type="evidence" value="ECO:0007669"/>
    <property type="project" value="TreeGrafter"/>
</dbReference>
<dbReference type="GO" id="GO:0001530">
    <property type="term" value="F:lipopolysaccharide binding"/>
    <property type="evidence" value="ECO:0007669"/>
    <property type="project" value="TreeGrafter"/>
</dbReference>
<gene>
    <name evidence="6" type="primary">lptE</name>
    <name evidence="7" type="ORF">QE383_000899</name>
</gene>
<evidence type="ECO:0000256" key="1">
    <source>
        <dbReference type="ARBA" id="ARBA00022729"/>
    </source>
</evidence>
<dbReference type="Gene3D" id="3.30.160.150">
    <property type="entry name" value="Lipoprotein like domain"/>
    <property type="match status" value="1"/>
</dbReference>
<dbReference type="Pfam" id="PF04390">
    <property type="entry name" value="LptE"/>
    <property type="match status" value="1"/>
</dbReference>
<reference evidence="7" key="1">
    <citation type="submission" date="2023-07" db="EMBL/GenBank/DDBJ databases">
        <title>Functional and genomic diversity of the sorghum phyllosphere microbiome.</title>
        <authorList>
            <person name="Shade A."/>
        </authorList>
    </citation>
    <scope>NUCLEOTIDE SEQUENCE</scope>
    <source>
        <strain evidence="7">SORGH_AS_0908</strain>
    </source>
</reference>
<proteinExistence type="inferred from homology"/>